<comment type="caution">
    <text evidence="2">The sequence shown here is derived from an EMBL/GenBank/DDBJ whole genome shotgun (WGS) entry which is preliminary data.</text>
</comment>
<proteinExistence type="predicted"/>
<name>A0ABT8A7Q9_9PROT</name>
<dbReference type="Gene3D" id="3.40.190.10">
    <property type="entry name" value="Periplasmic binding protein-like II"/>
    <property type="match status" value="2"/>
</dbReference>
<organism evidence="2 3">
    <name type="scientific">Paeniroseomonas aquatica</name>
    <dbReference type="NCBI Taxonomy" id="373043"/>
    <lineage>
        <taxon>Bacteria</taxon>
        <taxon>Pseudomonadati</taxon>
        <taxon>Pseudomonadota</taxon>
        <taxon>Alphaproteobacteria</taxon>
        <taxon>Acetobacterales</taxon>
        <taxon>Acetobacteraceae</taxon>
        <taxon>Paeniroseomonas</taxon>
    </lineage>
</organism>
<dbReference type="EMBL" id="JAUFPN010000147">
    <property type="protein sequence ID" value="MDN3565456.1"/>
    <property type="molecule type" value="Genomic_DNA"/>
</dbReference>
<dbReference type="Proteomes" id="UP001529369">
    <property type="component" value="Unassembled WGS sequence"/>
</dbReference>
<dbReference type="SUPFAM" id="SSF53850">
    <property type="entry name" value="Periplasmic binding protein-like II"/>
    <property type="match status" value="1"/>
</dbReference>
<evidence type="ECO:0000313" key="2">
    <source>
        <dbReference type="EMBL" id="MDN3565456.1"/>
    </source>
</evidence>
<evidence type="ECO:0000313" key="3">
    <source>
        <dbReference type="Proteomes" id="UP001529369"/>
    </source>
</evidence>
<gene>
    <name evidence="2" type="ORF">QWZ14_13895</name>
</gene>
<accession>A0ABT8A7Q9</accession>
<evidence type="ECO:0000256" key="1">
    <source>
        <dbReference type="ARBA" id="ARBA00022729"/>
    </source>
</evidence>
<keyword evidence="3" id="KW-1185">Reference proteome</keyword>
<dbReference type="RefSeq" id="WP_290317288.1">
    <property type="nucleotide sequence ID" value="NZ_JAUFPN010000147.1"/>
</dbReference>
<sequence>MRRRDLALAVAALTAGAPRLPRAQGSQVVVGTWGGDYGEILQQGLDAPLARPAGLEPVQDVAPAPPRKAKLLAERQARRGSMDVAALSDVDMYELSQHGLFEPVPALTRAAAVIPALRKPYAVPHIYSARVILYNPARVATPPRSYADLWDPRYRGRVGLSDLLYAQYAETAAIVGGGGPGDFAPAWNKLREWKRLGARVYPSNEALAAGLKSEEVWLTVMWLARGYMWKQAGLQIEHVVPEEGATSITYEMGVPKNSRGKDQAWRYIDLMLDPRAQGAFARRMGYVPTVSDAPLPPDLARQISLSEADQARLRTPDYGYMARMAPDVLEFWNREFKA</sequence>
<keyword evidence="1" id="KW-0732">Signal</keyword>
<dbReference type="PANTHER" id="PTHR30006">
    <property type="entry name" value="THIAMINE-BINDING PERIPLASMIC PROTEIN-RELATED"/>
    <property type="match status" value="1"/>
</dbReference>
<protein>
    <submittedName>
        <fullName evidence="2">Extracellular solute-binding protein</fullName>
    </submittedName>
</protein>
<reference evidence="3" key="1">
    <citation type="journal article" date="2019" name="Int. J. Syst. Evol. Microbiol.">
        <title>The Global Catalogue of Microorganisms (GCM) 10K type strain sequencing project: providing services to taxonomists for standard genome sequencing and annotation.</title>
        <authorList>
            <consortium name="The Broad Institute Genomics Platform"/>
            <consortium name="The Broad Institute Genome Sequencing Center for Infectious Disease"/>
            <person name="Wu L."/>
            <person name="Ma J."/>
        </authorList>
    </citation>
    <scope>NUCLEOTIDE SEQUENCE [LARGE SCALE GENOMIC DNA]</scope>
    <source>
        <strain evidence="3">CECT 7131</strain>
    </source>
</reference>
<dbReference type="PANTHER" id="PTHR30006:SF2">
    <property type="entry name" value="ABC TRANSPORTER SUBSTRATE-BINDING PROTEIN"/>
    <property type="match status" value="1"/>
</dbReference>
<dbReference type="Pfam" id="PF13343">
    <property type="entry name" value="SBP_bac_6"/>
    <property type="match status" value="1"/>
</dbReference>